<dbReference type="Gene3D" id="3.90.550.10">
    <property type="entry name" value="Spore Coat Polysaccharide Biosynthesis Protein SpsA, Chain A"/>
    <property type="match status" value="1"/>
</dbReference>
<dbReference type="GO" id="GO:0003743">
    <property type="term" value="F:translation initiation factor activity"/>
    <property type="evidence" value="ECO:0007669"/>
    <property type="project" value="UniProtKB-KW"/>
</dbReference>
<dbReference type="InterPro" id="IPR051960">
    <property type="entry name" value="eIF2B_gamma"/>
</dbReference>
<dbReference type="SUPFAM" id="SSF53448">
    <property type="entry name" value="Nucleotide-diphospho-sugar transferases"/>
    <property type="match status" value="1"/>
</dbReference>
<evidence type="ECO:0000256" key="9">
    <source>
        <dbReference type="SAM" id="MobiDB-lite"/>
    </source>
</evidence>
<comment type="subunit">
    <text evidence="8">Component of the translation initiation factor 2B (eIF2B) complex which is a heterodecamer of two sets of five different subunits: alpha, beta, gamma, delta and epsilon. Subunits alpha, beta and delta comprise a regulatory subcomplex and subunits epsilon and gamma comprise a catalytic subcomplex. Within the complex, the hexameric regulatory complex resides at the center, with the two heterodimeric catalytic subcomplexes bound on opposite sides.</text>
</comment>
<proteinExistence type="inferred from homology"/>
<dbReference type="AlphaFoldDB" id="A0A1R1PNC1"/>
<keyword evidence="12" id="KW-1185">Reference proteome</keyword>
<evidence type="ECO:0000256" key="4">
    <source>
        <dbReference type="ARBA" id="ARBA00022540"/>
    </source>
</evidence>
<feature type="domain" description="EIF2B subunit epsilon/gamma LbH" evidence="10">
    <location>
        <begin position="191"/>
        <end position="269"/>
    </location>
</feature>
<dbReference type="SUPFAM" id="SSF51161">
    <property type="entry name" value="Trimeric LpxA-like enzymes"/>
    <property type="match status" value="1"/>
</dbReference>
<dbReference type="CDD" id="cd04652">
    <property type="entry name" value="LbH_eIF2B_gamma_C"/>
    <property type="match status" value="1"/>
</dbReference>
<dbReference type="InterPro" id="IPR011004">
    <property type="entry name" value="Trimer_LpxA-like_sf"/>
</dbReference>
<evidence type="ECO:0000313" key="12">
    <source>
        <dbReference type="Proteomes" id="UP000188320"/>
    </source>
</evidence>
<sequence>MILAQEVPSEGGVRDDGDEERKYYGYDSETSRVVFIKELDEEDDKEENIFIRRKLIRKVSSIAISSNLVDMHVYVFRHWVKEFINDRPEIVSLQSDLIPMLVRAQMNRKTFDRLELSKYIPDNSPNDNISNKKELTVFGYIRRGGIGGRSDTIGRYLNLNRIVCKVSTDARQGNRGDAGYSRMVESVRPIIDNKAMVGSDSLIGKSSKLAEKCVVKRSAIGSHCVIGRNVKITNSVIQDHVTIEDNAKLENTVVCKNAVVKSKSSLKDCEVGAFAIVPANSK</sequence>
<evidence type="ECO:0000256" key="2">
    <source>
        <dbReference type="ARBA" id="ARBA00007878"/>
    </source>
</evidence>
<evidence type="ECO:0000259" key="10">
    <source>
        <dbReference type="Pfam" id="PF25084"/>
    </source>
</evidence>
<feature type="region of interest" description="Disordered" evidence="9">
    <location>
        <begin position="1"/>
        <end position="21"/>
    </location>
</feature>
<comment type="similarity">
    <text evidence="2">Belongs to the eIF-2B gamma/epsilon subunits family.</text>
</comment>
<dbReference type="InterPro" id="IPR056764">
    <property type="entry name" value="LbH_EIF2B3/5"/>
</dbReference>
<dbReference type="Proteomes" id="UP000188320">
    <property type="component" value="Unassembled WGS sequence"/>
</dbReference>
<reference evidence="12" key="1">
    <citation type="submission" date="2017-01" db="EMBL/GenBank/DDBJ databases">
        <authorList>
            <person name="Wang Y."/>
            <person name="White M."/>
            <person name="Kvist S."/>
            <person name="Moncalvo J.-M."/>
        </authorList>
    </citation>
    <scope>NUCLEOTIDE SEQUENCE [LARGE SCALE GENOMIC DNA]</scope>
    <source>
        <strain evidence="12">COL-18-3</strain>
    </source>
</reference>
<dbReference type="GO" id="GO:0005851">
    <property type="term" value="C:eukaryotic translation initiation factor 2B complex"/>
    <property type="evidence" value="ECO:0007669"/>
    <property type="project" value="TreeGrafter"/>
</dbReference>
<dbReference type="GO" id="GO:0005829">
    <property type="term" value="C:cytosol"/>
    <property type="evidence" value="ECO:0007669"/>
    <property type="project" value="UniProtKB-SubCell"/>
</dbReference>
<evidence type="ECO:0000256" key="8">
    <source>
        <dbReference type="ARBA" id="ARBA00046432"/>
    </source>
</evidence>
<dbReference type="InterPro" id="IPR029044">
    <property type="entry name" value="Nucleotide-diphossugar_trans"/>
</dbReference>
<feature type="compositionally biased region" description="Basic and acidic residues" evidence="9">
    <location>
        <begin position="12"/>
        <end position="21"/>
    </location>
</feature>
<dbReference type="OrthoDB" id="10250549at2759"/>
<dbReference type="PANTHER" id="PTHR45989:SF1">
    <property type="entry name" value="TRANSLATION INITIATION FACTOR EIF-2B SUBUNIT GAMMA"/>
    <property type="match status" value="1"/>
</dbReference>
<protein>
    <recommendedName>
        <fullName evidence="6">Translation initiation factor eIF2B subunit gamma</fullName>
    </recommendedName>
    <alternativeName>
        <fullName evidence="7">eIF2B GDP-GTP exchange factor subunit gamma</fullName>
    </alternativeName>
</protein>
<keyword evidence="5" id="KW-0648">Protein biosynthesis</keyword>
<keyword evidence="3" id="KW-0963">Cytoplasm</keyword>
<dbReference type="GO" id="GO:0005085">
    <property type="term" value="F:guanyl-nucleotide exchange factor activity"/>
    <property type="evidence" value="ECO:0007669"/>
    <property type="project" value="TreeGrafter"/>
</dbReference>
<dbReference type="GO" id="GO:0002183">
    <property type="term" value="P:cytoplasmic translational initiation"/>
    <property type="evidence" value="ECO:0007669"/>
    <property type="project" value="TreeGrafter"/>
</dbReference>
<comment type="subcellular location">
    <subcellularLocation>
        <location evidence="1">Cytoplasm</location>
        <location evidence="1">Cytosol</location>
    </subcellularLocation>
</comment>
<evidence type="ECO:0000256" key="3">
    <source>
        <dbReference type="ARBA" id="ARBA00022490"/>
    </source>
</evidence>
<dbReference type="EMBL" id="LSSK01000659">
    <property type="protein sequence ID" value="OMH82459.1"/>
    <property type="molecule type" value="Genomic_DNA"/>
</dbReference>
<accession>A0A1R1PNC1</accession>
<dbReference type="Pfam" id="PF25084">
    <property type="entry name" value="LbH_EIF2B"/>
    <property type="match status" value="1"/>
</dbReference>
<keyword evidence="4 11" id="KW-0396">Initiation factor</keyword>
<dbReference type="PANTHER" id="PTHR45989">
    <property type="entry name" value="TRANSLATION INITIATION FACTOR EIF-2B SUBUNIT GAMMA"/>
    <property type="match status" value="1"/>
</dbReference>
<comment type="caution">
    <text evidence="11">The sequence shown here is derived from an EMBL/GenBank/DDBJ whole genome shotgun (WGS) entry which is preliminary data.</text>
</comment>
<gene>
    <name evidence="11" type="ORF">AX774_g4056</name>
</gene>
<evidence type="ECO:0000256" key="1">
    <source>
        <dbReference type="ARBA" id="ARBA00004514"/>
    </source>
</evidence>
<evidence type="ECO:0000313" key="11">
    <source>
        <dbReference type="EMBL" id="OMH82459.1"/>
    </source>
</evidence>
<organism evidence="11 12">
    <name type="scientific">Zancudomyces culisetae</name>
    <name type="common">Gut fungus</name>
    <name type="synonym">Smittium culisetae</name>
    <dbReference type="NCBI Taxonomy" id="1213189"/>
    <lineage>
        <taxon>Eukaryota</taxon>
        <taxon>Fungi</taxon>
        <taxon>Fungi incertae sedis</taxon>
        <taxon>Zoopagomycota</taxon>
        <taxon>Kickxellomycotina</taxon>
        <taxon>Harpellomycetes</taxon>
        <taxon>Harpellales</taxon>
        <taxon>Legeriomycetaceae</taxon>
        <taxon>Zancudomyces</taxon>
    </lineage>
</organism>
<evidence type="ECO:0000256" key="7">
    <source>
        <dbReference type="ARBA" id="ARBA00044229"/>
    </source>
</evidence>
<name>A0A1R1PNC1_ZANCU</name>
<evidence type="ECO:0000256" key="5">
    <source>
        <dbReference type="ARBA" id="ARBA00022917"/>
    </source>
</evidence>
<evidence type="ECO:0000256" key="6">
    <source>
        <dbReference type="ARBA" id="ARBA00044196"/>
    </source>
</evidence>
<dbReference type="Gene3D" id="2.160.10.10">
    <property type="entry name" value="Hexapeptide repeat proteins"/>
    <property type="match status" value="1"/>
</dbReference>